<dbReference type="InterPro" id="IPR050482">
    <property type="entry name" value="Sensor_HK_TwoCompSys"/>
</dbReference>
<dbReference type="AlphaFoldDB" id="A0A1Q2D042"/>
<sequence>MSDLPVPQERPARTPLRRSQDGRMIAGVASALARHLNLSVGLIRMAFVIAALFSGVGVLAYGALWVLVPRDRGAVAEAPGLETASRRGMRPTRVAFPKPDDGILVSGGLIVIGLLWLFVSGGTVPAGIFWPAVIGGAGVIVIWLQVDERSETATPRGSIWQRLTRGGGAMSIVRLVGGLVLVVAGISMILATQVGIAQLPGVLGASAVLIAGLLVVAAPWLYQQRARVRRAEADRLRAEARADMAAHLHDSVLQTLALIQRQADDPGTVATLARRQERELRTWLYGETTRAASLRSALSELSQDVEGRFEIDVEVVCVGDAQVDDRLQALIQATGEAITNAAKHSGASRVDVYAEVEGERVEVFVRDRGKGFDPEEVPAGRMGVRESITARMERHGGKASVRSEPGSGTEVRLEIGQ</sequence>
<dbReference type="RefSeq" id="WP_161490235.1">
    <property type="nucleotide sequence ID" value="NZ_CP019607.1"/>
</dbReference>
<feature type="transmembrane region" description="Helical" evidence="5">
    <location>
        <begin position="202"/>
        <end position="222"/>
    </location>
</feature>
<evidence type="ECO:0000259" key="6">
    <source>
        <dbReference type="Pfam" id="PF02518"/>
    </source>
</evidence>
<keyword evidence="2" id="KW-0418">Kinase</keyword>
<keyword evidence="9" id="KW-1185">Reference proteome</keyword>
<dbReference type="STRING" id="399497.BW733_13120"/>
<dbReference type="KEGG" id="tfa:BW733_13120"/>
<accession>A0A1Q2D042</accession>
<evidence type="ECO:0000256" key="1">
    <source>
        <dbReference type="ARBA" id="ARBA00022679"/>
    </source>
</evidence>
<feature type="domain" description="Phage shock protein PspC N-terminal" evidence="7">
    <location>
        <begin position="15"/>
        <end position="70"/>
    </location>
</feature>
<dbReference type="PANTHER" id="PTHR24421">
    <property type="entry name" value="NITRATE/NITRITE SENSOR PROTEIN NARX-RELATED"/>
    <property type="match status" value="1"/>
</dbReference>
<evidence type="ECO:0000256" key="2">
    <source>
        <dbReference type="ARBA" id="ARBA00022777"/>
    </source>
</evidence>
<evidence type="ECO:0000256" key="4">
    <source>
        <dbReference type="SAM" id="MobiDB-lite"/>
    </source>
</evidence>
<keyword evidence="5" id="KW-0472">Membrane</keyword>
<evidence type="ECO:0000256" key="3">
    <source>
        <dbReference type="ARBA" id="ARBA00023012"/>
    </source>
</evidence>
<dbReference type="InterPro" id="IPR003594">
    <property type="entry name" value="HATPase_dom"/>
</dbReference>
<keyword evidence="5" id="KW-1133">Transmembrane helix</keyword>
<evidence type="ECO:0008006" key="10">
    <source>
        <dbReference type="Google" id="ProtNLM"/>
    </source>
</evidence>
<feature type="transmembrane region" description="Helical" evidence="5">
    <location>
        <begin position="103"/>
        <end position="122"/>
    </location>
</feature>
<dbReference type="Proteomes" id="UP000188235">
    <property type="component" value="Chromosome"/>
</dbReference>
<dbReference type="InterPro" id="IPR036890">
    <property type="entry name" value="HATPase_C_sf"/>
</dbReference>
<reference evidence="8 9" key="1">
    <citation type="journal article" date="2008" name="Int. J. Syst. Evol. Microbiol.">
        <title>Tessaracoccus flavescens sp. nov., isolated from marine sediment.</title>
        <authorList>
            <person name="Lee D.W."/>
            <person name="Lee S.D."/>
        </authorList>
    </citation>
    <scope>NUCLEOTIDE SEQUENCE [LARGE SCALE GENOMIC DNA]</scope>
    <source>
        <strain evidence="8 9">SST-39T</strain>
    </source>
</reference>
<evidence type="ECO:0000259" key="7">
    <source>
        <dbReference type="Pfam" id="PF04024"/>
    </source>
</evidence>
<feature type="transmembrane region" description="Helical" evidence="5">
    <location>
        <begin position="167"/>
        <end position="190"/>
    </location>
</feature>
<evidence type="ECO:0000256" key="5">
    <source>
        <dbReference type="SAM" id="Phobius"/>
    </source>
</evidence>
<dbReference type="GO" id="GO:0016301">
    <property type="term" value="F:kinase activity"/>
    <property type="evidence" value="ECO:0007669"/>
    <property type="project" value="UniProtKB-KW"/>
</dbReference>
<keyword evidence="1" id="KW-0808">Transferase</keyword>
<feature type="region of interest" description="Disordered" evidence="4">
    <location>
        <begin position="391"/>
        <end position="417"/>
    </location>
</feature>
<dbReference type="SUPFAM" id="SSF55874">
    <property type="entry name" value="ATPase domain of HSP90 chaperone/DNA topoisomerase II/histidine kinase"/>
    <property type="match status" value="1"/>
</dbReference>
<dbReference type="Pfam" id="PF02518">
    <property type="entry name" value="HATPase_c"/>
    <property type="match status" value="1"/>
</dbReference>
<protein>
    <recommendedName>
        <fullName evidence="10">Histidine kinase</fullName>
    </recommendedName>
</protein>
<dbReference type="GO" id="GO:0000160">
    <property type="term" value="P:phosphorelay signal transduction system"/>
    <property type="evidence" value="ECO:0007669"/>
    <property type="project" value="UniProtKB-KW"/>
</dbReference>
<evidence type="ECO:0000313" key="9">
    <source>
        <dbReference type="Proteomes" id="UP000188235"/>
    </source>
</evidence>
<dbReference type="PANTHER" id="PTHR24421:SF61">
    <property type="entry name" value="OXYGEN SENSOR HISTIDINE KINASE NREB"/>
    <property type="match status" value="1"/>
</dbReference>
<feature type="domain" description="Histidine kinase/HSP90-like ATPase" evidence="6">
    <location>
        <begin position="329"/>
        <end position="415"/>
    </location>
</feature>
<gene>
    <name evidence="8" type="ORF">BW733_13120</name>
</gene>
<dbReference type="EMBL" id="CP019607">
    <property type="protein sequence ID" value="AQP51621.1"/>
    <property type="molecule type" value="Genomic_DNA"/>
</dbReference>
<organism evidence="8 9">
    <name type="scientific">Tessaracoccus flavescens</name>
    <dbReference type="NCBI Taxonomy" id="399497"/>
    <lineage>
        <taxon>Bacteria</taxon>
        <taxon>Bacillati</taxon>
        <taxon>Actinomycetota</taxon>
        <taxon>Actinomycetes</taxon>
        <taxon>Propionibacteriales</taxon>
        <taxon>Propionibacteriaceae</taxon>
        <taxon>Tessaracoccus</taxon>
    </lineage>
</organism>
<feature type="transmembrane region" description="Helical" evidence="5">
    <location>
        <begin position="128"/>
        <end position="146"/>
    </location>
</feature>
<keyword evidence="3" id="KW-0902">Two-component regulatory system</keyword>
<dbReference type="InterPro" id="IPR007168">
    <property type="entry name" value="Phageshock_PspC_N"/>
</dbReference>
<dbReference type="CDD" id="cd16917">
    <property type="entry name" value="HATPase_UhpB-NarQ-NarX-like"/>
    <property type="match status" value="1"/>
</dbReference>
<evidence type="ECO:0000313" key="8">
    <source>
        <dbReference type="EMBL" id="AQP51621.1"/>
    </source>
</evidence>
<name>A0A1Q2D042_9ACTN</name>
<dbReference type="Pfam" id="PF04024">
    <property type="entry name" value="PspC"/>
    <property type="match status" value="1"/>
</dbReference>
<proteinExistence type="predicted"/>
<feature type="transmembrane region" description="Helical" evidence="5">
    <location>
        <begin position="42"/>
        <end position="68"/>
    </location>
</feature>
<keyword evidence="5" id="KW-0812">Transmembrane</keyword>
<dbReference type="Gene3D" id="3.30.565.10">
    <property type="entry name" value="Histidine kinase-like ATPase, C-terminal domain"/>
    <property type="match status" value="1"/>
</dbReference>